<dbReference type="InterPro" id="IPR000073">
    <property type="entry name" value="AB_hydrolase_1"/>
</dbReference>
<sequence length="312" mass="33035">MSGRADAVFRTADGTELHVVVDGPADAEVTVVLLHGWTLTHATWRWVATELAGPGGPRARVLRYDIRGHGRSAPTRPEGATLDQLADDAAEVIAALAPEGPLVLAGHSMGGMTVMALADRHPELFARVAGVALVNTSSGGLRGITLGLPGVLGRVVLAVERRVTRRIGRSRRAVLARYPGPLRPALRWLLFGDRVDRRDLADAARQVARCQPVALAGFRVTLDEHERWHALKVLRGRPVVVLAGGMDRLTPPSHSRVIADALPGAELVVFGGAGHMLPFERAVEVAERIGGLVRDAAAASTAVVGGGHRSAR</sequence>
<proteinExistence type="predicted"/>
<feature type="domain" description="AB hydrolase-1" evidence="1">
    <location>
        <begin position="30"/>
        <end position="281"/>
    </location>
</feature>
<keyword evidence="3" id="KW-1185">Reference proteome</keyword>
<dbReference type="AlphaFoldDB" id="A0A1M5J7T7"/>
<dbReference type="PANTHER" id="PTHR43433">
    <property type="entry name" value="HYDROLASE, ALPHA/BETA FOLD FAMILY PROTEIN"/>
    <property type="match status" value="1"/>
</dbReference>
<dbReference type="RefSeq" id="WP_234995884.1">
    <property type="nucleotide sequence ID" value="NZ_FQVN01000008.1"/>
</dbReference>
<dbReference type="GO" id="GO:0003824">
    <property type="term" value="F:catalytic activity"/>
    <property type="evidence" value="ECO:0007669"/>
    <property type="project" value="UniProtKB-ARBA"/>
</dbReference>
<dbReference type="Proteomes" id="UP000184501">
    <property type="component" value="Unassembled WGS sequence"/>
</dbReference>
<dbReference type="SUPFAM" id="SSF53474">
    <property type="entry name" value="alpha/beta-Hydrolases"/>
    <property type="match status" value="1"/>
</dbReference>
<dbReference type="Pfam" id="PF00561">
    <property type="entry name" value="Abhydrolase_1"/>
    <property type="match status" value="1"/>
</dbReference>
<evidence type="ECO:0000259" key="1">
    <source>
        <dbReference type="Pfam" id="PF00561"/>
    </source>
</evidence>
<dbReference type="InterPro" id="IPR029058">
    <property type="entry name" value="AB_hydrolase_fold"/>
</dbReference>
<protein>
    <submittedName>
        <fullName evidence="2">Pimeloyl-ACP methyl ester carboxylesterase</fullName>
    </submittedName>
</protein>
<accession>A0A1M5J7T7</accession>
<organism evidence="2 3">
    <name type="scientific">Streptoalloteichus hindustanus</name>
    <dbReference type="NCBI Taxonomy" id="2017"/>
    <lineage>
        <taxon>Bacteria</taxon>
        <taxon>Bacillati</taxon>
        <taxon>Actinomycetota</taxon>
        <taxon>Actinomycetes</taxon>
        <taxon>Pseudonocardiales</taxon>
        <taxon>Pseudonocardiaceae</taxon>
        <taxon>Streptoalloteichus</taxon>
    </lineage>
</organism>
<evidence type="ECO:0000313" key="3">
    <source>
        <dbReference type="Proteomes" id="UP000184501"/>
    </source>
</evidence>
<gene>
    <name evidence="2" type="ORF">SAMN05444320_108164</name>
</gene>
<reference evidence="2 3" key="1">
    <citation type="submission" date="2016-11" db="EMBL/GenBank/DDBJ databases">
        <authorList>
            <person name="Jaros S."/>
            <person name="Januszkiewicz K."/>
            <person name="Wedrychowicz H."/>
        </authorList>
    </citation>
    <scope>NUCLEOTIDE SEQUENCE [LARGE SCALE GENOMIC DNA]</scope>
    <source>
        <strain evidence="2 3">DSM 44523</strain>
    </source>
</reference>
<dbReference type="PANTHER" id="PTHR43433:SF1">
    <property type="entry name" value="BLL5160 PROTEIN"/>
    <property type="match status" value="1"/>
</dbReference>
<name>A0A1M5J7T7_STRHI</name>
<dbReference type="Gene3D" id="3.40.50.1820">
    <property type="entry name" value="alpha/beta hydrolase"/>
    <property type="match status" value="1"/>
</dbReference>
<dbReference type="InterPro" id="IPR050471">
    <property type="entry name" value="AB_hydrolase"/>
</dbReference>
<evidence type="ECO:0000313" key="2">
    <source>
        <dbReference type="EMBL" id="SHG36425.1"/>
    </source>
</evidence>
<dbReference type="STRING" id="2017.SAMN05444320_108164"/>
<dbReference type="EMBL" id="FQVN01000008">
    <property type="protein sequence ID" value="SHG36425.1"/>
    <property type="molecule type" value="Genomic_DNA"/>
</dbReference>